<comment type="caution">
    <text evidence="1">The sequence shown here is derived from an EMBL/GenBank/DDBJ whole genome shotgun (WGS) entry which is preliminary data.</text>
</comment>
<proteinExistence type="predicted"/>
<gene>
    <name evidence="1" type="ORF">JM658_15680</name>
</gene>
<accession>A0ABS9J778</accession>
<evidence type="ECO:0000313" key="2">
    <source>
        <dbReference type="Proteomes" id="UP000829517"/>
    </source>
</evidence>
<protein>
    <submittedName>
        <fullName evidence="1">Uncharacterized protein</fullName>
    </submittedName>
</protein>
<dbReference type="Proteomes" id="UP000829517">
    <property type="component" value="Unassembled WGS sequence"/>
</dbReference>
<feature type="non-terminal residue" evidence="1">
    <location>
        <position position="204"/>
    </location>
</feature>
<organism evidence="1 2">
    <name type="scientific">Joostella atrarenae</name>
    <dbReference type="NCBI Taxonomy" id="679257"/>
    <lineage>
        <taxon>Bacteria</taxon>
        <taxon>Pseudomonadati</taxon>
        <taxon>Bacteroidota</taxon>
        <taxon>Flavobacteriia</taxon>
        <taxon>Flavobacteriales</taxon>
        <taxon>Flavobacteriaceae</taxon>
        <taxon>Joostella</taxon>
    </lineage>
</organism>
<evidence type="ECO:0000313" key="1">
    <source>
        <dbReference type="EMBL" id="MCF8716271.1"/>
    </source>
</evidence>
<sequence length="204" mass="22227">MNKRLLSIGVFLALGGSVYSQVGVGTEMPNGSAQLEVVANNRGVLIPRIQLNGIDDQSTILNGNINSLLVFNTATNSTLSPGYYYWHEDSWKRIVDSDDIAGLDLASNTVIYNGDSFTYVDENGESHVININEIIKANETTTTLVNNEDGTYTYTNENGDAVIIDVPADVINNFDKIVQDPDVVNQITNVFENTEIGGNVKYDG</sequence>
<reference evidence="1 2" key="1">
    <citation type="submission" date="2021-01" db="EMBL/GenBank/DDBJ databases">
        <title>Genome sequencing of Joostella atrarenae M1-2 (= KCTC 23194).</title>
        <authorList>
            <person name="Zakaria M.R."/>
            <person name="Lam M.Q."/>
            <person name="Chong C.S."/>
        </authorList>
    </citation>
    <scope>NUCLEOTIDE SEQUENCE [LARGE SCALE GENOMIC DNA]</scope>
    <source>
        <strain evidence="1 2">M1-2</strain>
    </source>
</reference>
<name>A0ABS9J778_9FLAO</name>
<dbReference type="EMBL" id="JAETXX010000014">
    <property type="protein sequence ID" value="MCF8716271.1"/>
    <property type="molecule type" value="Genomic_DNA"/>
</dbReference>
<keyword evidence="2" id="KW-1185">Reference proteome</keyword>